<accession>A0A367M436</accession>
<dbReference type="EMBL" id="QORE01001069">
    <property type="protein sequence ID" value="RCI72148.1"/>
    <property type="molecule type" value="Genomic_DNA"/>
</dbReference>
<dbReference type="AlphaFoldDB" id="A0A367M436"/>
<feature type="non-terminal residue" evidence="1">
    <location>
        <position position="1"/>
    </location>
</feature>
<name>A0A367M436_PSEAI</name>
<protein>
    <recommendedName>
        <fullName evidence="3">Heme utilization protein</fullName>
    </recommendedName>
</protein>
<proteinExistence type="predicted"/>
<evidence type="ECO:0008006" key="3">
    <source>
        <dbReference type="Google" id="ProtNLM"/>
    </source>
</evidence>
<sequence>AALASADASFVFGTATASTSVLQSGYGNTLNNYSNPNTASLSNSANNVSGNLGVNVAAGNFNQQKNDLAAAVSNGQYSTAGSAASQTSTGNTTVNSANYAYGGTYVSLKLNADGSYKGTSDQIGDVYLDTWEGQTHPGGSNTGHIDVDSQAQGAKDLNHDGGAFAFKEKGDVDLKGTVSGFIPAIVGFKTPVTNNASLSNSLQNVSGNVGVNIAAGGGNQQSNSLSIAAGCSSCPAGGESLGF</sequence>
<evidence type="ECO:0000313" key="2">
    <source>
        <dbReference type="Proteomes" id="UP000253594"/>
    </source>
</evidence>
<comment type="caution">
    <text evidence="1">The sequence shown here is derived from an EMBL/GenBank/DDBJ whole genome shotgun (WGS) entry which is preliminary data.</text>
</comment>
<organism evidence="1 2">
    <name type="scientific">Pseudomonas aeruginosa</name>
    <dbReference type="NCBI Taxonomy" id="287"/>
    <lineage>
        <taxon>Bacteria</taxon>
        <taxon>Pseudomonadati</taxon>
        <taxon>Pseudomonadota</taxon>
        <taxon>Gammaproteobacteria</taxon>
        <taxon>Pseudomonadales</taxon>
        <taxon>Pseudomonadaceae</taxon>
        <taxon>Pseudomonas</taxon>
    </lineage>
</organism>
<reference evidence="1 2" key="1">
    <citation type="submission" date="2018-07" db="EMBL/GenBank/DDBJ databases">
        <title>Mechanisms of high-level aminoglycoside resistance among Gram-negative pathogens in Brazil.</title>
        <authorList>
            <person name="Ballaben A.S."/>
            <person name="Darini A.L.C."/>
            <person name="Doi Y."/>
        </authorList>
    </citation>
    <scope>NUCLEOTIDE SEQUENCE [LARGE SCALE GENOMIC DNA]</scope>
    <source>
        <strain evidence="1 2">B2-305</strain>
    </source>
</reference>
<gene>
    <name evidence="1" type="ORF">DT376_25295</name>
</gene>
<evidence type="ECO:0000313" key="1">
    <source>
        <dbReference type="EMBL" id="RCI72148.1"/>
    </source>
</evidence>
<dbReference type="Proteomes" id="UP000253594">
    <property type="component" value="Unassembled WGS sequence"/>
</dbReference>